<protein>
    <submittedName>
        <fullName evidence="6">MFS transporter</fullName>
    </submittedName>
</protein>
<dbReference type="PANTHER" id="PTHR43596:SF1">
    <property type="entry name" value="ADP,ATP CARRIER PROTEIN"/>
    <property type="match status" value="1"/>
</dbReference>
<feature type="transmembrane region" description="Helical" evidence="4">
    <location>
        <begin position="58"/>
        <end position="77"/>
    </location>
</feature>
<keyword evidence="3 4" id="KW-0472">Membrane</keyword>
<feature type="transmembrane region" description="Helical" evidence="4">
    <location>
        <begin position="151"/>
        <end position="171"/>
    </location>
</feature>
<sequence>MLFSSYAILRPMRDALGLEGGQEELKWLFLATFIACILASLLLMWLSTKIKRRFYADCVFIFFALNLLIFYALMQIFKPHTAEFIWLSRVFYVWISVFNLFAFSSAWSLLTDVFNKEESTRLFGIISAGASLGSIAGASSVSILVANFGVANLFFLSIALLFIGIILKNLILRELKYFENVESLERFNQVIGSKNPFIGFKLIIASKYLLALCAFILLLTSVSTFLYMEQARIIREVFPTREARIAAFANIDLIVQISALFIQIFLTAKIVKFLGITYLLSTLGFVITLGFIVLSFTHPAFLPLAVVMSIRRVGEYALVKPGREMLFVPLDADSKYKVKNFFDTVVYRGGDALSAQAESLLANVGILCVLLCGAAISFVWGILGVFLGKSYKKTNYDSL</sequence>
<proteinExistence type="predicted"/>
<dbReference type="PROSITE" id="PS50850">
    <property type="entry name" value="MFS"/>
    <property type="match status" value="1"/>
</dbReference>
<evidence type="ECO:0000256" key="2">
    <source>
        <dbReference type="ARBA" id="ARBA00022989"/>
    </source>
</evidence>
<gene>
    <name evidence="6" type="ORF">CQA43_06565</name>
</gene>
<reference evidence="6 7" key="1">
    <citation type="submission" date="2018-04" db="EMBL/GenBank/DDBJ databases">
        <title>Novel Campyloabacter and Helicobacter Species and Strains.</title>
        <authorList>
            <person name="Mannion A.J."/>
            <person name="Shen Z."/>
            <person name="Fox J.G."/>
        </authorList>
    </citation>
    <scope>NUCLEOTIDE SEQUENCE [LARGE SCALE GENOMIC DNA]</scope>
    <source>
        <strain evidence="6 7">MIT 99-5101</strain>
    </source>
</reference>
<dbReference type="OrthoDB" id="199378at2"/>
<dbReference type="InterPro" id="IPR020846">
    <property type="entry name" value="MFS_dom"/>
</dbReference>
<name>A0A3D8IBS1_9HELI</name>
<dbReference type="Gene3D" id="1.20.1250.20">
    <property type="entry name" value="MFS general substrate transporter like domains"/>
    <property type="match status" value="1"/>
</dbReference>
<feature type="transmembrane region" description="Helical" evidence="4">
    <location>
        <begin position="27"/>
        <end position="46"/>
    </location>
</feature>
<feature type="transmembrane region" description="Helical" evidence="4">
    <location>
        <begin position="360"/>
        <end position="387"/>
    </location>
</feature>
<evidence type="ECO:0000259" key="5">
    <source>
        <dbReference type="PROSITE" id="PS50850"/>
    </source>
</evidence>
<feature type="transmembrane region" description="Helical" evidence="4">
    <location>
        <begin position="273"/>
        <end position="296"/>
    </location>
</feature>
<feature type="domain" description="Major facilitator superfamily (MFS) profile" evidence="5">
    <location>
        <begin position="1"/>
        <end position="176"/>
    </location>
</feature>
<comment type="caution">
    <text evidence="6">The sequence shown here is derived from an EMBL/GenBank/DDBJ whole genome shotgun (WGS) entry which is preliminary data.</text>
</comment>
<dbReference type="AlphaFoldDB" id="A0A3D8IBS1"/>
<dbReference type="InterPro" id="IPR036259">
    <property type="entry name" value="MFS_trans_sf"/>
</dbReference>
<dbReference type="SUPFAM" id="SSF103473">
    <property type="entry name" value="MFS general substrate transporter"/>
    <property type="match status" value="1"/>
</dbReference>
<dbReference type="PANTHER" id="PTHR43596">
    <property type="entry name" value="ADP,ATP CARRIER PROTEIN"/>
    <property type="match status" value="1"/>
</dbReference>
<organism evidence="6 7">
    <name type="scientific">Helicobacter ganmani</name>
    <dbReference type="NCBI Taxonomy" id="60246"/>
    <lineage>
        <taxon>Bacteria</taxon>
        <taxon>Pseudomonadati</taxon>
        <taxon>Campylobacterota</taxon>
        <taxon>Epsilonproteobacteria</taxon>
        <taxon>Campylobacterales</taxon>
        <taxon>Helicobacteraceae</taxon>
        <taxon>Helicobacter</taxon>
    </lineage>
</organism>
<feature type="transmembrane region" description="Helical" evidence="4">
    <location>
        <begin position="122"/>
        <end position="145"/>
    </location>
</feature>
<evidence type="ECO:0000313" key="7">
    <source>
        <dbReference type="Proteomes" id="UP000256650"/>
    </source>
</evidence>
<feature type="transmembrane region" description="Helical" evidence="4">
    <location>
        <begin position="89"/>
        <end position="110"/>
    </location>
</feature>
<feature type="transmembrane region" description="Helical" evidence="4">
    <location>
        <begin position="247"/>
        <end position="266"/>
    </location>
</feature>
<dbReference type="InterPro" id="IPR011701">
    <property type="entry name" value="MFS"/>
</dbReference>
<evidence type="ECO:0000256" key="1">
    <source>
        <dbReference type="ARBA" id="ARBA00022692"/>
    </source>
</evidence>
<accession>A0A3D8IBS1</accession>
<evidence type="ECO:0000256" key="4">
    <source>
        <dbReference type="SAM" id="Phobius"/>
    </source>
</evidence>
<dbReference type="GO" id="GO:0022857">
    <property type="term" value="F:transmembrane transporter activity"/>
    <property type="evidence" value="ECO:0007669"/>
    <property type="project" value="InterPro"/>
</dbReference>
<keyword evidence="2 4" id="KW-1133">Transmembrane helix</keyword>
<dbReference type="Proteomes" id="UP000256650">
    <property type="component" value="Unassembled WGS sequence"/>
</dbReference>
<keyword evidence="1 4" id="KW-0812">Transmembrane</keyword>
<feature type="transmembrane region" description="Helical" evidence="4">
    <location>
        <begin position="208"/>
        <end position="227"/>
    </location>
</feature>
<evidence type="ECO:0000256" key="3">
    <source>
        <dbReference type="ARBA" id="ARBA00023136"/>
    </source>
</evidence>
<dbReference type="EMBL" id="NXLS01000006">
    <property type="protein sequence ID" value="RDU62592.1"/>
    <property type="molecule type" value="Genomic_DNA"/>
</dbReference>
<evidence type="ECO:0000313" key="6">
    <source>
        <dbReference type="EMBL" id="RDU62592.1"/>
    </source>
</evidence>
<keyword evidence="7" id="KW-1185">Reference proteome</keyword>
<dbReference type="Pfam" id="PF07690">
    <property type="entry name" value="MFS_1"/>
    <property type="match status" value="1"/>
</dbReference>